<proteinExistence type="predicted"/>
<evidence type="ECO:0000313" key="3">
    <source>
        <dbReference type="Proteomes" id="UP000297851"/>
    </source>
</evidence>
<feature type="compositionally biased region" description="Low complexity" evidence="1">
    <location>
        <begin position="112"/>
        <end position="125"/>
    </location>
</feature>
<evidence type="ECO:0000313" key="2">
    <source>
        <dbReference type="EMBL" id="TFD00805.1"/>
    </source>
</evidence>
<evidence type="ECO:0000256" key="1">
    <source>
        <dbReference type="SAM" id="MobiDB-lite"/>
    </source>
</evidence>
<protein>
    <submittedName>
        <fullName evidence="2">Uncharacterized protein</fullName>
    </submittedName>
</protein>
<name>A0ABY2J779_9MICO</name>
<comment type="caution">
    <text evidence="2">The sequence shown here is derived from an EMBL/GenBank/DDBJ whole genome shotgun (WGS) entry which is preliminary data.</text>
</comment>
<reference evidence="2 3" key="1">
    <citation type="submission" date="2019-03" db="EMBL/GenBank/DDBJ databases">
        <title>Genomics of glacier-inhabiting Cryobacterium strains.</title>
        <authorList>
            <person name="Liu Q."/>
            <person name="Xin Y.-H."/>
        </authorList>
    </citation>
    <scope>NUCLEOTIDE SEQUENCE [LARGE SCALE GENOMIC DNA]</scope>
    <source>
        <strain evidence="2 3">TMT2-16</strain>
    </source>
</reference>
<dbReference type="Proteomes" id="UP000297851">
    <property type="component" value="Unassembled WGS sequence"/>
</dbReference>
<sequence length="191" mass="20800">MCGGLLLVVAMLFGISALVFGAFFTVWSIQRHVQPARRGVHPDHARQRVRAHGRNRCDPAVPGRKGAAALGSARHRLPVVEPYAGCRGSSGPGRQTARAAHRRARHRHGAGHPRPAAAAADGLPAHHGRRHPNDEPPQRQRVTARPRRTLSSRACASESLMSVRTPSTCWLSTRTQAPSRCRWPPTRPCCA</sequence>
<keyword evidence="3" id="KW-1185">Reference proteome</keyword>
<dbReference type="EMBL" id="SOGO01000034">
    <property type="protein sequence ID" value="TFD00805.1"/>
    <property type="molecule type" value="Genomic_DNA"/>
</dbReference>
<organism evidence="2 3">
    <name type="scientific">Cryobacterium sandaracinum</name>
    <dbReference type="NCBI Taxonomy" id="1259247"/>
    <lineage>
        <taxon>Bacteria</taxon>
        <taxon>Bacillati</taxon>
        <taxon>Actinomycetota</taxon>
        <taxon>Actinomycetes</taxon>
        <taxon>Micrococcales</taxon>
        <taxon>Microbacteriaceae</taxon>
        <taxon>Cryobacterium</taxon>
    </lineage>
</organism>
<feature type="region of interest" description="Disordered" evidence="1">
    <location>
        <begin position="38"/>
        <end position="158"/>
    </location>
</feature>
<feature type="compositionally biased region" description="Basic residues" evidence="1">
    <location>
        <begin position="99"/>
        <end position="111"/>
    </location>
</feature>
<gene>
    <name evidence="2" type="ORF">E3T25_12280</name>
</gene>
<accession>A0ABY2J779</accession>